<keyword evidence="1" id="KW-1015">Disulfide bond</keyword>
<feature type="domain" description="Peptidase S1" evidence="4">
    <location>
        <begin position="137"/>
        <end position="433"/>
    </location>
</feature>
<reference evidence="5 6" key="1">
    <citation type="journal article" date="2015" name="Nat. Commun.">
        <title>Outbred genome sequencing and CRISPR/Cas9 gene editing in butterflies.</title>
        <authorList>
            <person name="Li X."/>
            <person name="Fan D."/>
            <person name="Zhang W."/>
            <person name="Liu G."/>
            <person name="Zhang L."/>
            <person name="Zhao L."/>
            <person name="Fang X."/>
            <person name="Chen L."/>
            <person name="Dong Y."/>
            <person name="Chen Y."/>
            <person name="Ding Y."/>
            <person name="Zhao R."/>
            <person name="Feng M."/>
            <person name="Zhu Y."/>
            <person name="Feng Y."/>
            <person name="Jiang X."/>
            <person name="Zhu D."/>
            <person name="Xiang H."/>
            <person name="Feng X."/>
            <person name="Li S."/>
            <person name="Wang J."/>
            <person name="Zhang G."/>
            <person name="Kronforst M.R."/>
            <person name="Wang W."/>
        </authorList>
    </citation>
    <scope>NUCLEOTIDE SEQUENCE [LARGE SCALE GENOMIC DNA]</scope>
    <source>
        <strain evidence="5">Ya'a_city_454_Pm</strain>
        <tissue evidence="5">Whole body</tissue>
    </source>
</reference>
<dbReference type="CDD" id="cd00190">
    <property type="entry name" value="Tryp_SPc"/>
    <property type="match status" value="1"/>
</dbReference>
<keyword evidence="6" id="KW-1185">Reference proteome</keyword>
<dbReference type="SMART" id="SM00020">
    <property type="entry name" value="Tryp_SPc"/>
    <property type="match status" value="1"/>
</dbReference>
<dbReference type="InParanoid" id="A0A0N1IQ41"/>
<name>A0A0N1IQ41_PAPMA</name>
<dbReference type="Gene3D" id="2.40.10.10">
    <property type="entry name" value="Trypsin-like serine proteases"/>
    <property type="match status" value="3"/>
</dbReference>
<evidence type="ECO:0000256" key="1">
    <source>
        <dbReference type="ARBA" id="ARBA00023157"/>
    </source>
</evidence>
<evidence type="ECO:0000313" key="5">
    <source>
        <dbReference type="EMBL" id="KPJ19886.1"/>
    </source>
</evidence>
<evidence type="ECO:0000259" key="4">
    <source>
        <dbReference type="PROSITE" id="PS50240"/>
    </source>
</evidence>
<dbReference type="GO" id="GO:0006508">
    <property type="term" value="P:proteolysis"/>
    <property type="evidence" value="ECO:0007669"/>
    <property type="project" value="InterPro"/>
</dbReference>
<dbReference type="InterPro" id="IPR051487">
    <property type="entry name" value="Ser/Thr_Proteases_Immune/Dev"/>
</dbReference>
<comment type="similarity">
    <text evidence="2">Belongs to the peptidase S1 family. CLIP subfamily.</text>
</comment>
<sequence>MARAAFFIFLLGLCQAQVNDADEDLAKLLEQIFGKAPTTNVSGLPTNIPAPIPSMKEKDEVPMVESNTQCMTADGREGSCTVPSGCTKILSPLRKSDKGICIGADEICCGFEDISLSGVETVPKSGCGWRNGDNTQILSDNTEFAEFPWIVAVLKVVPANPEKPEGSKLYLYTCGGSVIHPRVVLTTAHNVYEKNINLRARAGEWNTTSEEEVLPYQDRNVERIIIHELFNTIRTNLFNDVALLVLDKPLDFVSNVNSICLPPAGERAVDGTRCFSAGWGKKKFGKAGAYQTVLKKVQIPVIDRSKCQRELRKTRLGPVFKLHNTFMCAGGEPNKDTCTGDGGSPLMCPINRLHVILHHLNKDHQPSIVGEVPEEEEENNCSDFPHDALDKQGQVGRYTASGMVAWGLGCGDALPAVYADVGALRPWIDAKMAELGFGQDSYTY</sequence>
<feature type="chain" id="PRO_5005874114" evidence="3">
    <location>
        <begin position="17"/>
        <end position="444"/>
    </location>
</feature>
<keyword evidence="3" id="KW-0732">Signal</keyword>
<dbReference type="PROSITE" id="PS50240">
    <property type="entry name" value="TRYPSIN_DOM"/>
    <property type="match status" value="1"/>
</dbReference>
<dbReference type="InterPro" id="IPR001314">
    <property type="entry name" value="Peptidase_S1A"/>
</dbReference>
<organism evidence="5 6">
    <name type="scientific">Papilio machaon</name>
    <name type="common">Old World swallowtail butterfly</name>
    <dbReference type="NCBI Taxonomy" id="76193"/>
    <lineage>
        <taxon>Eukaryota</taxon>
        <taxon>Metazoa</taxon>
        <taxon>Ecdysozoa</taxon>
        <taxon>Arthropoda</taxon>
        <taxon>Hexapoda</taxon>
        <taxon>Insecta</taxon>
        <taxon>Pterygota</taxon>
        <taxon>Neoptera</taxon>
        <taxon>Endopterygota</taxon>
        <taxon>Lepidoptera</taxon>
        <taxon>Glossata</taxon>
        <taxon>Ditrysia</taxon>
        <taxon>Papilionoidea</taxon>
        <taxon>Papilionidae</taxon>
        <taxon>Papilioninae</taxon>
        <taxon>Papilio</taxon>
    </lineage>
</organism>
<protein>
    <submittedName>
        <fullName evidence="5">Tryptase delta</fullName>
    </submittedName>
</protein>
<evidence type="ECO:0000313" key="6">
    <source>
        <dbReference type="Proteomes" id="UP000053240"/>
    </source>
</evidence>
<dbReference type="InterPro" id="IPR001254">
    <property type="entry name" value="Trypsin_dom"/>
</dbReference>
<dbReference type="GO" id="GO:0004252">
    <property type="term" value="F:serine-type endopeptidase activity"/>
    <property type="evidence" value="ECO:0007669"/>
    <property type="project" value="InterPro"/>
</dbReference>
<dbReference type="EMBL" id="KQ459805">
    <property type="protein sequence ID" value="KPJ19886.1"/>
    <property type="molecule type" value="Genomic_DNA"/>
</dbReference>
<dbReference type="Pfam" id="PF00089">
    <property type="entry name" value="Trypsin"/>
    <property type="match status" value="1"/>
</dbReference>
<dbReference type="InterPro" id="IPR009003">
    <property type="entry name" value="Peptidase_S1_PA"/>
</dbReference>
<evidence type="ECO:0000256" key="2">
    <source>
        <dbReference type="ARBA" id="ARBA00024195"/>
    </source>
</evidence>
<proteinExistence type="inferred from homology"/>
<dbReference type="AlphaFoldDB" id="A0A0N1IQ41"/>
<dbReference type="InterPro" id="IPR043504">
    <property type="entry name" value="Peptidase_S1_PA_chymotrypsin"/>
</dbReference>
<evidence type="ECO:0000256" key="3">
    <source>
        <dbReference type="SAM" id="SignalP"/>
    </source>
</evidence>
<dbReference type="PANTHER" id="PTHR24256">
    <property type="entry name" value="TRYPTASE-RELATED"/>
    <property type="match status" value="1"/>
</dbReference>
<dbReference type="PRINTS" id="PR00722">
    <property type="entry name" value="CHYMOTRYPSIN"/>
</dbReference>
<dbReference type="STRING" id="76193.A0A0N1IQ41"/>
<gene>
    <name evidence="5" type="ORF">RR48_02314</name>
</gene>
<dbReference type="Proteomes" id="UP000053240">
    <property type="component" value="Unassembled WGS sequence"/>
</dbReference>
<feature type="signal peptide" evidence="3">
    <location>
        <begin position="1"/>
        <end position="16"/>
    </location>
</feature>
<dbReference type="SUPFAM" id="SSF50494">
    <property type="entry name" value="Trypsin-like serine proteases"/>
    <property type="match status" value="2"/>
</dbReference>
<accession>A0A0N1IQ41</accession>